<dbReference type="PROSITE" id="PS00041">
    <property type="entry name" value="HTH_ARAC_FAMILY_1"/>
    <property type="match status" value="1"/>
</dbReference>
<dbReference type="SMART" id="SM00342">
    <property type="entry name" value="HTH_ARAC"/>
    <property type="match status" value="1"/>
</dbReference>
<evidence type="ECO:0000313" key="6">
    <source>
        <dbReference type="Proteomes" id="UP000477849"/>
    </source>
</evidence>
<protein>
    <submittedName>
        <fullName evidence="5">Helix-turn-helix transcriptional regulator</fullName>
    </submittedName>
</protein>
<dbReference type="InterPro" id="IPR018062">
    <property type="entry name" value="HTH_AraC-typ_CS"/>
</dbReference>
<evidence type="ECO:0000256" key="1">
    <source>
        <dbReference type="ARBA" id="ARBA00023015"/>
    </source>
</evidence>
<dbReference type="AlphaFoldDB" id="A0A6M1SIN2"/>
<keyword evidence="3" id="KW-0804">Transcription</keyword>
<dbReference type="GO" id="GO:0043565">
    <property type="term" value="F:sequence-specific DNA binding"/>
    <property type="evidence" value="ECO:0007669"/>
    <property type="project" value="InterPro"/>
</dbReference>
<evidence type="ECO:0000256" key="2">
    <source>
        <dbReference type="ARBA" id="ARBA00023125"/>
    </source>
</evidence>
<dbReference type="Pfam" id="PF12833">
    <property type="entry name" value="HTH_18"/>
    <property type="match status" value="1"/>
</dbReference>
<dbReference type="SUPFAM" id="SSF46689">
    <property type="entry name" value="Homeodomain-like"/>
    <property type="match status" value="2"/>
</dbReference>
<dbReference type="PANTHER" id="PTHR46796:SF14">
    <property type="entry name" value="TRANSCRIPTIONAL REGULATORY PROTEIN"/>
    <property type="match status" value="1"/>
</dbReference>
<gene>
    <name evidence="5" type="ORF">G6N76_23670</name>
</gene>
<proteinExistence type="predicted"/>
<accession>A0A6M1SIN2</accession>
<keyword evidence="6" id="KW-1185">Reference proteome</keyword>
<dbReference type="GO" id="GO:0003700">
    <property type="term" value="F:DNA-binding transcription factor activity"/>
    <property type="evidence" value="ECO:0007669"/>
    <property type="project" value="InterPro"/>
</dbReference>
<reference evidence="5 6" key="1">
    <citation type="submission" date="2020-02" db="EMBL/GenBank/DDBJ databases">
        <title>Genome sequence of the type strain CCBAU10050 of Rhizobium daejeonense.</title>
        <authorList>
            <person name="Gao J."/>
            <person name="Sun J."/>
        </authorList>
    </citation>
    <scope>NUCLEOTIDE SEQUENCE [LARGE SCALE GENOMIC DNA]</scope>
    <source>
        <strain evidence="5 6">CCBAU10050</strain>
    </source>
</reference>
<comment type="caution">
    <text evidence="5">The sequence shown here is derived from an EMBL/GenBank/DDBJ whole genome shotgun (WGS) entry which is preliminary data.</text>
</comment>
<dbReference type="EMBL" id="JAAKZH010000014">
    <property type="protein sequence ID" value="NGO66666.1"/>
    <property type="molecule type" value="Genomic_DNA"/>
</dbReference>
<sequence>MARQGKLVLPAPEDAVEFAAVIVEPPVRKGQTHFLYVSDLAHIDFTTPRHTQEVILQRSFMREITNDLEVPHVTHLGRSLYHMTDDPVLRRLALRIYPFFDAPETMDSLMADHYMWSLGIYLCTHYGDLAIRRPIVGGLCTWQVRLAKDVIETSLVGGIGLADLAQLCGLRTSQFAHGFKRSTGVAPYEWLQCRRIERAKECLLAGGSLFDVAALCGFADESHLIRMFRRRMGVSPGAWRRARGKGSSEETAAEAK</sequence>
<evidence type="ECO:0000256" key="3">
    <source>
        <dbReference type="ARBA" id="ARBA00023163"/>
    </source>
</evidence>
<dbReference type="Gene3D" id="1.10.10.60">
    <property type="entry name" value="Homeodomain-like"/>
    <property type="match status" value="2"/>
</dbReference>
<dbReference type="PROSITE" id="PS01124">
    <property type="entry name" value="HTH_ARAC_FAMILY_2"/>
    <property type="match status" value="1"/>
</dbReference>
<feature type="domain" description="HTH araC/xylS-type" evidence="4">
    <location>
        <begin position="145"/>
        <end position="242"/>
    </location>
</feature>
<keyword evidence="1" id="KW-0805">Transcription regulation</keyword>
<dbReference type="InterPro" id="IPR050204">
    <property type="entry name" value="AraC_XylS_family_regulators"/>
</dbReference>
<keyword evidence="2" id="KW-0238">DNA-binding</keyword>
<organism evidence="5 6">
    <name type="scientific">Rhizobium daejeonense</name>
    <dbReference type="NCBI Taxonomy" id="240521"/>
    <lineage>
        <taxon>Bacteria</taxon>
        <taxon>Pseudomonadati</taxon>
        <taxon>Pseudomonadota</taxon>
        <taxon>Alphaproteobacteria</taxon>
        <taxon>Hyphomicrobiales</taxon>
        <taxon>Rhizobiaceae</taxon>
        <taxon>Rhizobium/Agrobacterium group</taxon>
        <taxon>Rhizobium</taxon>
    </lineage>
</organism>
<dbReference type="InterPro" id="IPR009057">
    <property type="entry name" value="Homeodomain-like_sf"/>
</dbReference>
<evidence type="ECO:0000313" key="5">
    <source>
        <dbReference type="EMBL" id="NGO66666.1"/>
    </source>
</evidence>
<dbReference type="Proteomes" id="UP000477849">
    <property type="component" value="Unassembled WGS sequence"/>
</dbReference>
<dbReference type="InterPro" id="IPR018060">
    <property type="entry name" value="HTH_AraC"/>
</dbReference>
<dbReference type="PANTHER" id="PTHR46796">
    <property type="entry name" value="HTH-TYPE TRANSCRIPTIONAL ACTIVATOR RHAS-RELATED"/>
    <property type="match status" value="1"/>
</dbReference>
<name>A0A6M1SIN2_9HYPH</name>
<evidence type="ECO:0000259" key="4">
    <source>
        <dbReference type="PROSITE" id="PS01124"/>
    </source>
</evidence>